<dbReference type="AlphaFoldDB" id="A0A0A9C1R6"/>
<dbReference type="EMBL" id="GBRH01232428">
    <property type="protein sequence ID" value="JAD65467.1"/>
    <property type="molecule type" value="Transcribed_RNA"/>
</dbReference>
<proteinExistence type="predicted"/>
<organism evidence="1">
    <name type="scientific">Arundo donax</name>
    <name type="common">Giant reed</name>
    <name type="synonym">Donax arundinaceus</name>
    <dbReference type="NCBI Taxonomy" id="35708"/>
    <lineage>
        <taxon>Eukaryota</taxon>
        <taxon>Viridiplantae</taxon>
        <taxon>Streptophyta</taxon>
        <taxon>Embryophyta</taxon>
        <taxon>Tracheophyta</taxon>
        <taxon>Spermatophyta</taxon>
        <taxon>Magnoliopsida</taxon>
        <taxon>Liliopsida</taxon>
        <taxon>Poales</taxon>
        <taxon>Poaceae</taxon>
        <taxon>PACMAD clade</taxon>
        <taxon>Arundinoideae</taxon>
        <taxon>Arundineae</taxon>
        <taxon>Arundo</taxon>
    </lineage>
</organism>
<evidence type="ECO:0000313" key="1">
    <source>
        <dbReference type="EMBL" id="JAD65467.1"/>
    </source>
</evidence>
<name>A0A0A9C1R6_ARUDO</name>
<reference evidence="1" key="1">
    <citation type="submission" date="2014-09" db="EMBL/GenBank/DDBJ databases">
        <authorList>
            <person name="Magalhaes I.L.F."/>
            <person name="Oliveira U."/>
            <person name="Santos F.R."/>
            <person name="Vidigal T.H.D.A."/>
            <person name="Brescovit A.D."/>
            <person name="Santos A.J."/>
        </authorList>
    </citation>
    <scope>NUCLEOTIDE SEQUENCE</scope>
    <source>
        <tissue evidence="1">Shoot tissue taken approximately 20 cm above the soil surface</tissue>
    </source>
</reference>
<sequence length="232" mass="25781">MPYTLSEDSCAGPFGNSIELQGQFFVEETIDTRSVGTKEKGTPRSAIPVISIGSLIDTEDRFLEDINFSVTRVSSPVASGSSCFPTNKTEAPFVEECEHSNLEEVYATVTKQMGCEPLHTSCKQWDNAASEATTCKKHCSLENPNSHSKVTYRVSSDSLKAHKGRGKPKRKAYDWDNLRKEVLCNGGFKQRGHSAMDTVDWEAIRHANLLEIADAIRERGCNNKLAAWIKEF</sequence>
<dbReference type="GO" id="GO:0019104">
    <property type="term" value="F:DNA N-glycosylase activity"/>
    <property type="evidence" value="ECO:0007669"/>
    <property type="project" value="InterPro"/>
</dbReference>
<dbReference type="GO" id="GO:0035514">
    <property type="term" value="F:DNA demethylase activity"/>
    <property type="evidence" value="ECO:0007669"/>
    <property type="project" value="InterPro"/>
</dbReference>
<dbReference type="PANTHER" id="PTHR46213">
    <property type="entry name" value="TRANSCRIPTIONAL ACTIVATOR DEMETER"/>
    <property type="match status" value="1"/>
</dbReference>
<accession>A0A0A9C1R6</accession>
<protein>
    <submittedName>
        <fullName evidence="1">Uncharacterized protein</fullName>
    </submittedName>
</protein>
<dbReference type="InterPro" id="IPR044811">
    <property type="entry name" value="DME/ROS1"/>
</dbReference>
<dbReference type="GO" id="GO:0141166">
    <property type="term" value="P:chromosomal 5-methylcytosine DNA demethylation pathway"/>
    <property type="evidence" value="ECO:0007669"/>
    <property type="project" value="InterPro"/>
</dbReference>
<dbReference type="PANTHER" id="PTHR46213:SF13">
    <property type="entry name" value="DEMETER-LIKE PROTEIN 2-RELATED"/>
    <property type="match status" value="1"/>
</dbReference>
<reference evidence="1" key="2">
    <citation type="journal article" date="2015" name="Data Brief">
        <title>Shoot transcriptome of the giant reed, Arundo donax.</title>
        <authorList>
            <person name="Barrero R.A."/>
            <person name="Guerrero F.D."/>
            <person name="Moolhuijzen P."/>
            <person name="Goolsby J.A."/>
            <person name="Tidwell J."/>
            <person name="Bellgard S.E."/>
            <person name="Bellgard M.I."/>
        </authorList>
    </citation>
    <scope>NUCLEOTIDE SEQUENCE</scope>
    <source>
        <tissue evidence="1">Shoot tissue taken approximately 20 cm above the soil surface</tissue>
    </source>
</reference>